<feature type="transmembrane region" description="Helical" evidence="4">
    <location>
        <begin position="72"/>
        <end position="91"/>
    </location>
</feature>
<feature type="transmembrane region" description="Helical" evidence="4">
    <location>
        <begin position="97"/>
        <end position="118"/>
    </location>
</feature>
<dbReference type="PANTHER" id="PTHR24421:SF63">
    <property type="entry name" value="SENSOR HISTIDINE KINASE DESK"/>
    <property type="match status" value="1"/>
</dbReference>
<keyword evidence="4" id="KW-0472">Membrane</keyword>
<organism evidence="6 7">
    <name type="scientific">Actinoallomurus oryzae</name>
    <dbReference type="NCBI Taxonomy" id="502180"/>
    <lineage>
        <taxon>Bacteria</taxon>
        <taxon>Bacillati</taxon>
        <taxon>Actinomycetota</taxon>
        <taxon>Actinomycetes</taxon>
        <taxon>Streptosporangiales</taxon>
        <taxon>Thermomonosporaceae</taxon>
        <taxon>Actinoallomurus</taxon>
    </lineage>
</organism>
<gene>
    <name evidence="6" type="ORF">GCM10023191_047030</name>
</gene>
<keyword evidence="4" id="KW-0812">Transmembrane</keyword>
<proteinExistence type="predicted"/>
<evidence type="ECO:0000313" key="6">
    <source>
        <dbReference type="EMBL" id="GAA4499697.1"/>
    </source>
</evidence>
<keyword evidence="1" id="KW-0808">Transferase</keyword>
<dbReference type="Gene3D" id="1.20.5.1930">
    <property type="match status" value="1"/>
</dbReference>
<name>A0ABP8QCB9_9ACTN</name>
<evidence type="ECO:0000313" key="7">
    <source>
        <dbReference type="Proteomes" id="UP001500503"/>
    </source>
</evidence>
<evidence type="ECO:0000256" key="4">
    <source>
        <dbReference type="SAM" id="Phobius"/>
    </source>
</evidence>
<reference evidence="7" key="1">
    <citation type="journal article" date="2019" name="Int. J. Syst. Evol. Microbiol.">
        <title>The Global Catalogue of Microorganisms (GCM) 10K type strain sequencing project: providing services to taxonomists for standard genome sequencing and annotation.</title>
        <authorList>
            <consortium name="The Broad Institute Genomics Platform"/>
            <consortium name="The Broad Institute Genome Sequencing Center for Infectious Disease"/>
            <person name="Wu L."/>
            <person name="Ma J."/>
        </authorList>
    </citation>
    <scope>NUCLEOTIDE SEQUENCE [LARGE SCALE GENOMIC DNA]</scope>
    <source>
        <strain evidence="7">JCM 17933</strain>
    </source>
</reference>
<dbReference type="Gene3D" id="3.30.565.10">
    <property type="entry name" value="Histidine kinase-like ATPase, C-terminal domain"/>
    <property type="match status" value="1"/>
</dbReference>
<evidence type="ECO:0000256" key="2">
    <source>
        <dbReference type="ARBA" id="ARBA00022777"/>
    </source>
</evidence>
<evidence type="ECO:0000259" key="5">
    <source>
        <dbReference type="Pfam" id="PF07730"/>
    </source>
</evidence>
<dbReference type="EMBL" id="BAABHF010000024">
    <property type="protein sequence ID" value="GAA4499697.1"/>
    <property type="molecule type" value="Genomic_DNA"/>
</dbReference>
<keyword evidence="2" id="KW-0418">Kinase</keyword>
<dbReference type="PANTHER" id="PTHR24421">
    <property type="entry name" value="NITRATE/NITRITE SENSOR PROTEIN NARX-RELATED"/>
    <property type="match status" value="1"/>
</dbReference>
<dbReference type="InterPro" id="IPR050482">
    <property type="entry name" value="Sensor_HK_TwoCompSys"/>
</dbReference>
<dbReference type="InterPro" id="IPR036890">
    <property type="entry name" value="HATPase_C_sf"/>
</dbReference>
<dbReference type="Proteomes" id="UP001500503">
    <property type="component" value="Unassembled WGS sequence"/>
</dbReference>
<evidence type="ECO:0000256" key="3">
    <source>
        <dbReference type="ARBA" id="ARBA00023012"/>
    </source>
</evidence>
<feature type="transmembrane region" description="Helical" evidence="4">
    <location>
        <begin position="166"/>
        <end position="186"/>
    </location>
</feature>
<comment type="caution">
    <text evidence="6">The sequence shown here is derived from an EMBL/GenBank/DDBJ whole genome shotgun (WGS) entry which is preliminary data.</text>
</comment>
<feature type="transmembrane region" description="Helical" evidence="4">
    <location>
        <begin position="130"/>
        <end position="160"/>
    </location>
</feature>
<keyword evidence="4" id="KW-1133">Transmembrane helix</keyword>
<dbReference type="InterPro" id="IPR011712">
    <property type="entry name" value="Sig_transdc_His_kin_sub3_dim/P"/>
</dbReference>
<dbReference type="CDD" id="cd16917">
    <property type="entry name" value="HATPase_UhpB-NarQ-NarX-like"/>
    <property type="match status" value="1"/>
</dbReference>
<feature type="transmembrane region" description="Helical" evidence="4">
    <location>
        <begin position="42"/>
        <end position="60"/>
    </location>
</feature>
<keyword evidence="7" id="KW-1185">Reference proteome</keyword>
<feature type="domain" description="Signal transduction histidine kinase subgroup 3 dimerisation and phosphoacceptor" evidence="5">
    <location>
        <begin position="207"/>
        <end position="275"/>
    </location>
</feature>
<protein>
    <recommendedName>
        <fullName evidence="5">Signal transduction histidine kinase subgroup 3 dimerisation and phosphoacceptor domain-containing protein</fullName>
    </recommendedName>
</protein>
<accession>A0ABP8QCB9</accession>
<evidence type="ECO:0000256" key="1">
    <source>
        <dbReference type="ARBA" id="ARBA00022679"/>
    </source>
</evidence>
<sequence>MTHDDASVDGGWGLRKLIAMQDGPEPTAWPAYADPPGSPRPIRRMFGPVLALVGLGTTVVRARYGHTPHRPLMLVDGVLIAGGFLAAVYAGRRTGPPARIAMLAGLYLAGSAFAVLVGDPRGLGGLAYPIIASVVLLPPLWTRVIGTLAAVIEVALSWWLRGAPSWDVALLLMFVAYVLTGINQLSRTVAELRAARDEIATLSVAAERARVARDLHDVLGHSLTTITVKTALARRVLESGAEHARAVAEIRDAERLSRDTLEEIRATVSGYRRASLTAELAGARSALRGAGIGARLPLSADDVRADLREPFAHVLREGVTNVIRHSGAGACEVRITPTSIEIRDDGTAAAPPRPGTGLAGLTERLATVGARLDAGPLTGGGFRLAATATQEAET</sequence>
<keyword evidence="3" id="KW-0902">Two-component regulatory system</keyword>
<dbReference type="Pfam" id="PF07730">
    <property type="entry name" value="HisKA_3"/>
    <property type="match status" value="1"/>
</dbReference>